<feature type="non-terminal residue" evidence="1">
    <location>
        <position position="1"/>
    </location>
</feature>
<accession>A0ACA9P4V7</accession>
<evidence type="ECO:0000313" key="2">
    <source>
        <dbReference type="Proteomes" id="UP000789860"/>
    </source>
</evidence>
<organism evidence="1 2">
    <name type="scientific">Scutellospora calospora</name>
    <dbReference type="NCBI Taxonomy" id="85575"/>
    <lineage>
        <taxon>Eukaryota</taxon>
        <taxon>Fungi</taxon>
        <taxon>Fungi incertae sedis</taxon>
        <taxon>Mucoromycota</taxon>
        <taxon>Glomeromycotina</taxon>
        <taxon>Glomeromycetes</taxon>
        <taxon>Diversisporales</taxon>
        <taxon>Gigasporaceae</taxon>
        <taxon>Scutellospora</taxon>
    </lineage>
</organism>
<gene>
    <name evidence="1" type="ORF">SCALOS_LOCUS10081</name>
</gene>
<proteinExistence type="predicted"/>
<feature type="non-terminal residue" evidence="1">
    <location>
        <position position="78"/>
    </location>
</feature>
<comment type="caution">
    <text evidence="1">The sequence shown here is derived from an EMBL/GenBank/DDBJ whole genome shotgun (WGS) entry which is preliminary data.</text>
</comment>
<dbReference type="EMBL" id="CAJVPM010035330">
    <property type="protein sequence ID" value="CAG8689757.1"/>
    <property type="molecule type" value="Genomic_DNA"/>
</dbReference>
<dbReference type="Proteomes" id="UP000789860">
    <property type="component" value="Unassembled WGS sequence"/>
</dbReference>
<protein>
    <submittedName>
        <fullName evidence="1">7886_t:CDS:1</fullName>
    </submittedName>
</protein>
<sequence>FISSVQTNEIRTLFVSKSGLETSKKLIDDYNSGKLKDVNSKSLWKAKKKRLSIPDTGEPIFLPFRMSCFVPTNLVVVA</sequence>
<keyword evidence="2" id="KW-1185">Reference proteome</keyword>
<reference evidence="1" key="1">
    <citation type="submission" date="2021-06" db="EMBL/GenBank/DDBJ databases">
        <authorList>
            <person name="Kallberg Y."/>
            <person name="Tangrot J."/>
            <person name="Rosling A."/>
        </authorList>
    </citation>
    <scope>NUCLEOTIDE SEQUENCE</scope>
    <source>
        <strain evidence="1">AU212A</strain>
    </source>
</reference>
<evidence type="ECO:0000313" key="1">
    <source>
        <dbReference type="EMBL" id="CAG8689757.1"/>
    </source>
</evidence>
<name>A0ACA9P4V7_9GLOM</name>